<dbReference type="InterPro" id="IPR036873">
    <property type="entry name" value="Rhodanese-like_dom_sf"/>
</dbReference>
<proteinExistence type="predicted"/>
<dbReference type="InterPro" id="IPR001763">
    <property type="entry name" value="Rhodanese-like_dom"/>
</dbReference>
<dbReference type="SMART" id="SM00450">
    <property type="entry name" value="RHOD"/>
    <property type="match status" value="1"/>
</dbReference>
<dbReference type="PANTHER" id="PTHR30401">
    <property type="entry name" value="TRNA 2-SELENOURIDINE SYNTHASE"/>
    <property type="match status" value="1"/>
</dbReference>
<evidence type="ECO:0000259" key="3">
    <source>
        <dbReference type="PROSITE" id="PS50206"/>
    </source>
</evidence>
<dbReference type="NCBIfam" id="TIGR03167">
    <property type="entry name" value="tRNA_sel_U_synt"/>
    <property type="match status" value="1"/>
</dbReference>
<feature type="chain" id="PRO_5044306188" description="Rhodanese domain-containing protein" evidence="2">
    <location>
        <begin position="19"/>
        <end position="429"/>
    </location>
</feature>
<dbReference type="EMBL" id="JBGBPQ010000006">
    <property type="protein sequence ID" value="KAL1522274.1"/>
    <property type="molecule type" value="Genomic_DNA"/>
</dbReference>
<comment type="caution">
    <text evidence="4">The sequence shown here is derived from an EMBL/GenBank/DDBJ whole genome shotgun (WGS) entry which is preliminary data.</text>
</comment>
<accession>A0AB34JL49</accession>
<sequence>MMRGGLLLVLTRAPGLRAATLSMPSCSVGGRIGVAGLERAMQLAISREWTHKLPVDEFLAASGVLQPPCARQPPAALQGGTPLGSTRRALLLDVRSPCEYAKGHIPGAVSLPLFSDEERATVGTLYKQHGHETAVRKGLQLVRAKWPALLDGLPRLGDEEQVYVYCFRGGMRSAGMAWLLSQAMPGRVHTLHGGYKRFRNWAIEQWEQPRRVVVLGGKTGSGKTDVLLALRDDLSQQVLDLEGEAHHRGSIFGALGRPPQPSNEHFENLLAVQCAGFSADRPVFVEDESRAVGSCGVPPGLWKLMRGEHSRSLRLDVPHAARVCRLVAEYGVYPPQQLAACVRGLRKRLGGETCERLAAALEADPPALAEVADALLVHYYDGMYNHQMKKRGGHDEVVAAETGDALTNARAVLQRASALSFGDWPTGGA</sequence>
<evidence type="ECO:0000313" key="4">
    <source>
        <dbReference type="EMBL" id="KAL1522274.1"/>
    </source>
</evidence>
<evidence type="ECO:0000313" key="5">
    <source>
        <dbReference type="Proteomes" id="UP001515480"/>
    </source>
</evidence>
<feature type="domain" description="Rhodanese" evidence="3">
    <location>
        <begin position="85"/>
        <end position="204"/>
    </location>
</feature>
<dbReference type="PROSITE" id="PS00380">
    <property type="entry name" value="RHODANESE_1"/>
    <property type="match status" value="1"/>
</dbReference>
<dbReference type="InterPro" id="IPR001307">
    <property type="entry name" value="Thiosulphate_STrfase_CS"/>
</dbReference>
<evidence type="ECO:0000256" key="2">
    <source>
        <dbReference type="SAM" id="SignalP"/>
    </source>
</evidence>
<dbReference type="PROSITE" id="PS50206">
    <property type="entry name" value="RHODANESE_3"/>
    <property type="match status" value="1"/>
</dbReference>
<feature type="signal peptide" evidence="2">
    <location>
        <begin position="1"/>
        <end position="18"/>
    </location>
</feature>
<dbReference type="GO" id="GO:0004792">
    <property type="term" value="F:thiosulfate-cyanide sulfurtransferase activity"/>
    <property type="evidence" value="ECO:0007669"/>
    <property type="project" value="InterPro"/>
</dbReference>
<dbReference type="Proteomes" id="UP001515480">
    <property type="component" value="Unassembled WGS sequence"/>
</dbReference>
<organism evidence="4 5">
    <name type="scientific">Prymnesium parvum</name>
    <name type="common">Toxic golden alga</name>
    <dbReference type="NCBI Taxonomy" id="97485"/>
    <lineage>
        <taxon>Eukaryota</taxon>
        <taxon>Haptista</taxon>
        <taxon>Haptophyta</taxon>
        <taxon>Prymnesiophyceae</taxon>
        <taxon>Prymnesiales</taxon>
        <taxon>Prymnesiaceae</taxon>
        <taxon>Prymnesium</taxon>
    </lineage>
</organism>
<dbReference type="Pfam" id="PF00581">
    <property type="entry name" value="Rhodanese"/>
    <property type="match status" value="1"/>
</dbReference>
<reference evidence="4 5" key="1">
    <citation type="journal article" date="2024" name="Science">
        <title>Giant polyketide synthase enzymes in the biosynthesis of giant marine polyether toxins.</title>
        <authorList>
            <person name="Fallon T.R."/>
            <person name="Shende V.V."/>
            <person name="Wierzbicki I.H."/>
            <person name="Pendleton A.L."/>
            <person name="Watervoot N.F."/>
            <person name="Auber R.P."/>
            <person name="Gonzalez D.J."/>
            <person name="Wisecaver J.H."/>
            <person name="Moore B.S."/>
        </authorList>
    </citation>
    <scope>NUCLEOTIDE SEQUENCE [LARGE SCALE GENOMIC DNA]</scope>
    <source>
        <strain evidence="4 5">12B1</strain>
    </source>
</reference>
<dbReference type="Gene3D" id="3.40.250.10">
    <property type="entry name" value="Rhodanese-like domain"/>
    <property type="match status" value="1"/>
</dbReference>
<gene>
    <name evidence="4" type="ORF">AB1Y20_017268</name>
</gene>
<dbReference type="NCBIfam" id="NF008750">
    <property type="entry name" value="PRK11784.1-2"/>
    <property type="match status" value="1"/>
</dbReference>
<name>A0AB34JL49_PRYPA</name>
<dbReference type="GO" id="GO:0002098">
    <property type="term" value="P:tRNA wobble uridine modification"/>
    <property type="evidence" value="ECO:0007669"/>
    <property type="project" value="InterPro"/>
</dbReference>
<dbReference type="GO" id="GO:0043828">
    <property type="term" value="F:tRNA 2-selenouridine synthase activity"/>
    <property type="evidence" value="ECO:0007669"/>
    <property type="project" value="InterPro"/>
</dbReference>
<dbReference type="InterPro" id="IPR017582">
    <property type="entry name" value="SelU"/>
</dbReference>
<keyword evidence="5" id="KW-1185">Reference proteome</keyword>
<keyword evidence="1" id="KW-0711">Selenium</keyword>
<dbReference type="Pfam" id="PF26341">
    <property type="entry name" value="AAA_SelU"/>
    <property type="match status" value="1"/>
</dbReference>
<dbReference type="InterPro" id="IPR058840">
    <property type="entry name" value="AAA_SelU"/>
</dbReference>
<protein>
    <recommendedName>
        <fullName evidence="3">Rhodanese domain-containing protein</fullName>
    </recommendedName>
</protein>
<keyword evidence="2" id="KW-0732">Signal</keyword>
<evidence type="ECO:0000256" key="1">
    <source>
        <dbReference type="ARBA" id="ARBA00023266"/>
    </source>
</evidence>
<dbReference type="PANTHER" id="PTHR30401:SF0">
    <property type="entry name" value="TRNA 2-SELENOURIDINE SYNTHASE"/>
    <property type="match status" value="1"/>
</dbReference>
<dbReference type="SUPFAM" id="SSF52821">
    <property type="entry name" value="Rhodanese/Cell cycle control phosphatase"/>
    <property type="match status" value="1"/>
</dbReference>
<dbReference type="AlphaFoldDB" id="A0AB34JL49"/>